<evidence type="ECO:0000313" key="2">
    <source>
        <dbReference type="Proteomes" id="UP001150538"/>
    </source>
</evidence>
<reference evidence="1" key="1">
    <citation type="submission" date="2022-07" db="EMBL/GenBank/DDBJ databases">
        <title>Phylogenomic reconstructions and comparative analyses of Kickxellomycotina fungi.</title>
        <authorList>
            <person name="Reynolds N.K."/>
            <person name="Stajich J.E."/>
            <person name="Barry K."/>
            <person name="Grigoriev I.V."/>
            <person name="Crous P."/>
            <person name="Smith M.E."/>
        </authorList>
    </citation>
    <scope>NUCLEOTIDE SEQUENCE</scope>
    <source>
        <strain evidence="1">NBRC 100468</strain>
    </source>
</reference>
<comment type="caution">
    <text evidence="1">The sequence shown here is derived from an EMBL/GenBank/DDBJ whole genome shotgun (WGS) entry which is preliminary data.</text>
</comment>
<proteinExistence type="predicted"/>
<dbReference type="AlphaFoldDB" id="A0A9W7ZSF3"/>
<dbReference type="EMBL" id="JANBPU010000162">
    <property type="protein sequence ID" value="KAJ1915119.1"/>
    <property type="molecule type" value="Genomic_DNA"/>
</dbReference>
<sequence>MSAQANTTTTPPSSETLQDMVKRILHQNSETISKLDISRPTTVATTDQAIQISKCNGITAVGRDLITKFNQTTPSFTEDQKETFFFNIFDETRHYLTNFKEIIKKVALIHKTRYNSYGRQLGNRSQEFDLLLPSDPLFVLDNFVQYFRYTDLLVKEYSDGRDVITNATEFSKFVCGVVVKTRLYASILFIHDAALAKFVGGGVETAKELLDGVYTGNPLIRVSNEAAHEFLQRHGISASSNSGSS</sequence>
<evidence type="ECO:0000313" key="1">
    <source>
        <dbReference type="EMBL" id="KAJ1915119.1"/>
    </source>
</evidence>
<name>A0A9W7ZSF3_9FUNG</name>
<accession>A0A9W7ZSF3</accession>
<keyword evidence="2" id="KW-1185">Reference proteome</keyword>
<dbReference type="Proteomes" id="UP001150538">
    <property type="component" value="Unassembled WGS sequence"/>
</dbReference>
<organism evidence="1 2">
    <name type="scientific">Mycoemilia scoparia</name>
    <dbReference type="NCBI Taxonomy" id="417184"/>
    <lineage>
        <taxon>Eukaryota</taxon>
        <taxon>Fungi</taxon>
        <taxon>Fungi incertae sedis</taxon>
        <taxon>Zoopagomycota</taxon>
        <taxon>Kickxellomycotina</taxon>
        <taxon>Kickxellomycetes</taxon>
        <taxon>Kickxellales</taxon>
        <taxon>Kickxellaceae</taxon>
        <taxon>Mycoemilia</taxon>
    </lineage>
</organism>
<protein>
    <submittedName>
        <fullName evidence="1">Uncharacterized protein</fullName>
    </submittedName>
</protein>
<gene>
    <name evidence="1" type="ORF">H4219_004485</name>
</gene>